<gene>
    <name evidence="1" type="ORF">BV133_2083</name>
</gene>
<evidence type="ECO:0008006" key="2">
    <source>
        <dbReference type="Google" id="ProtNLM"/>
    </source>
</evidence>
<protein>
    <recommendedName>
        <fullName evidence="2">SPOR domain-containing protein</fullName>
    </recommendedName>
</protein>
<sequence>MICLAGIASTMVLPAAAEREMKPPAVPLVVAVNDTPCGWYVIYMCSRERSEATHWYDQHEAIPGVVVKTGPDTPNFAPGWFCVADGPKDREDAIARAEEIRGWGSAPEAYAKNSCR</sequence>
<dbReference type="AlphaFoldDB" id="A0A182D2D0"/>
<organism evidence="1">
    <name type="scientific">Blastochloris viridis</name>
    <name type="common">Rhodopseudomonas viridis</name>
    <dbReference type="NCBI Taxonomy" id="1079"/>
    <lineage>
        <taxon>Bacteria</taxon>
        <taxon>Pseudomonadati</taxon>
        <taxon>Pseudomonadota</taxon>
        <taxon>Alphaproteobacteria</taxon>
        <taxon>Hyphomicrobiales</taxon>
        <taxon>Blastochloridaceae</taxon>
        <taxon>Blastochloris</taxon>
    </lineage>
</organism>
<dbReference type="EMBL" id="AP014854">
    <property type="protein sequence ID" value="BAR99676.1"/>
    <property type="molecule type" value="Genomic_DNA"/>
</dbReference>
<proteinExistence type="predicted"/>
<name>A0A182D2D0_BLAVI</name>
<reference evidence="1" key="1">
    <citation type="journal article" date="2015" name="Genome Announc.">
        <title>Complete Genome Sequence of the Bacteriochlorophyll b-Producing Photosynthetic Bacterium Blastochloris viridis.</title>
        <authorList>
            <person name="Tsukatani Y."/>
            <person name="Hirose Y."/>
            <person name="Harada J."/>
            <person name="Misawa N."/>
            <person name="Mori K."/>
            <person name="Inoue K."/>
            <person name="Tamiaki H."/>
        </authorList>
    </citation>
    <scope>NUCLEOTIDE SEQUENCE [LARGE SCALE GENOMIC DNA]</scope>
    <source>
        <strain evidence="1">DSM 133</strain>
    </source>
</reference>
<evidence type="ECO:0000313" key="1">
    <source>
        <dbReference type="EMBL" id="BAR99676.1"/>
    </source>
</evidence>
<accession>A0A182D2D0</accession>